<sequence length="778" mass="88162">MDSETMHPIVGVAVHSDTGNNVFSDFDGKVLLDSFDNDELVIFKHLSYKTKSIEKHLIENVVLLSMNTHSLDQIIISASRFAQDIKEIPQKILQINKQGITISNPQTSADLLNMSGHIYIQKSQMGGGSPIIRGVSTNRLVLSVDGVRLNNAIYRAGNIHNVISIDPFSIENTEIIMGSSSVMYGSDAIGGAMNFYTKKPKFSETQTPLILINSTLRSASTNNEKTGHFDINIGFKKWALLTSFSRNDFDNLRTGKHGLSDYLRPEYVDIVNGFDSIIQNPNPRVQKYTQYSQFNFMQKVLFRPNNNITADLGIHYSSTSDIPRYDRLIMYNNQNDLRYSEWYYGPQEWLLINSQISIDTQNSKLFDRAKFTTAYQGFNESRNSRKTYDIIKSIRDEKVNIFSINLDFIKSISNNSSISYGVEYLNNKINSKSRLLNVDELIIYENASRYPDNSTWQSTATYLNYKHRLKENIIFQSGLRYSHISIKADLSENNQFFDLPFSNADVSTGALVGGVGISWIQNENYRWKLNLNTAFRAPNLDDVAKIFDSEPGSVVVPNPDLRPERSLGVDLGGSITFDKINFDFSTYFTYLYNSLIRADFELEDGITQIMYDGELSNVQAIQNGSRSSIYGIEIGLTAQLTTKLKAVAQYNFIDGKQKDDYTISMPIRHVPPQFASLHLVYTSKKIVIDGFINYNSKIPFYKLAQSEIDKPYLYAIDSNGNPYSPAWYTVNLRSNYIISDNISIVASIENLTNKLYRPYSSGISAPGINFIFAINYSM</sequence>
<accession>A0A381TV33</accession>
<keyword evidence="3" id="KW-0812">Transmembrane</keyword>
<dbReference type="Gene3D" id="2.40.170.20">
    <property type="entry name" value="TonB-dependent receptor, beta-barrel domain"/>
    <property type="match status" value="1"/>
</dbReference>
<evidence type="ECO:0000256" key="8">
    <source>
        <dbReference type="ARBA" id="ARBA00023237"/>
    </source>
</evidence>
<name>A0A381TV33_9ZZZZ</name>
<keyword evidence="7" id="KW-0675">Receptor</keyword>
<dbReference type="Pfam" id="PF07715">
    <property type="entry name" value="Plug"/>
    <property type="match status" value="1"/>
</dbReference>
<dbReference type="InterPro" id="IPR012910">
    <property type="entry name" value="Plug_dom"/>
</dbReference>
<dbReference type="GO" id="GO:0009279">
    <property type="term" value="C:cell outer membrane"/>
    <property type="evidence" value="ECO:0007669"/>
    <property type="project" value="UniProtKB-SubCell"/>
</dbReference>
<feature type="domain" description="TonB-dependent receptor-like beta-barrel" evidence="9">
    <location>
        <begin position="302"/>
        <end position="751"/>
    </location>
</feature>
<reference evidence="11" key="1">
    <citation type="submission" date="2018-05" db="EMBL/GenBank/DDBJ databases">
        <authorList>
            <person name="Lanie J.A."/>
            <person name="Ng W.-L."/>
            <person name="Kazmierczak K.M."/>
            <person name="Andrzejewski T.M."/>
            <person name="Davidsen T.M."/>
            <person name="Wayne K.J."/>
            <person name="Tettelin H."/>
            <person name="Glass J.I."/>
            <person name="Rusch D."/>
            <person name="Podicherti R."/>
            <person name="Tsui H.-C.T."/>
            <person name="Winkler M.E."/>
        </authorList>
    </citation>
    <scope>NUCLEOTIDE SEQUENCE</scope>
</reference>
<comment type="subcellular location">
    <subcellularLocation>
        <location evidence="1">Cell outer membrane</location>
        <topology evidence="1">Multi-pass membrane protein</topology>
    </subcellularLocation>
</comment>
<evidence type="ECO:0000256" key="4">
    <source>
        <dbReference type="ARBA" id="ARBA00022729"/>
    </source>
</evidence>
<dbReference type="InterPro" id="IPR039426">
    <property type="entry name" value="TonB-dep_rcpt-like"/>
</dbReference>
<proteinExistence type="predicted"/>
<evidence type="ECO:0000259" key="10">
    <source>
        <dbReference type="Pfam" id="PF07715"/>
    </source>
</evidence>
<dbReference type="Pfam" id="PF00593">
    <property type="entry name" value="TonB_dep_Rec_b-barrel"/>
    <property type="match status" value="1"/>
</dbReference>
<gene>
    <name evidence="11" type="ORF">METZ01_LOCUS72538</name>
</gene>
<keyword evidence="8" id="KW-0998">Cell outer membrane</keyword>
<keyword evidence="6" id="KW-0472">Membrane</keyword>
<dbReference type="InterPro" id="IPR000531">
    <property type="entry name" value="Beta-barrel_TonB"/>
</dbReference>
<evidence type="ECO:0000256" key="2">
    <source>
        <dbReference type="ARBA" id="ARBA00022448"/>
    </source>
</evidence>
<evidence type="ECO:0000256" key="6">
    <source>
        <dbReference type="ARBA" id="ARBA00023136"/>
    </source>
</evidence>
<dbReference type="GO" id="GO:0044718">
    <property type="term" value="P:siderophore transmembrane transport"/>
    <property type="evidence" value="ECO:0007669"/>
    <property type="project" value="TreeGrafter"/>
</dbReference>
<dbReference type="InterPro" id="IPR036942">
    <property type="entry name" value="Beta-barrel_TonB_sf"/>
</dbReference>
<dbReference type="SUPFAM" id="SSF56935">
    <property type="entry name" value="Porins"/>
    <property type="match status" value="1"/>
</dbReference>
<feature type="domain" description="TonB-dependent receptor plug" evidence="10">
    <location>
        <begin position="85"/>
        <end position="192"/>
    </location>
</feature>
<evidence type="ECO:0000256" key="5">
    <source>
        <dbReference type="ARBA" id="ARBA00023077"/>
    </source>
</evidence>
<evidence type="ECO:0000313" key="11">
    <source>
        <dbReference type="EMBL" id="SVA19684.1"/>
    </source>
</evidence>
<dbReference type="PANTHER" id="PTHR30069">
    <property type="entry name" value="TONB-DEPENDENT OUTER MEMBRANE RECEPTOR"/>
    <property type="match status" value="1"/>
</dbReference>
<evidence type="ECO:0000256" key="7">
    <source>
        <dbReference type="ARBA" id="ARBA00023170"/>
    </source>
</evidence>
<protein>
    <recommendedName>
        <fullName evidence="12">TonB-dependent receptor plug domain-containing protein</fullName>
    </recommendedName>
</protein>
<keyword evidence="4" id="KW-0732">Signal</keyword>
<organism evidence="11">
    <name type="scientific">marine metagenome</name>
    <dbReference type="NCBI Taxonomy" id="408172"/>
    <lineage>
        <taxon>unclassified sequences</taxon>
        <taxon>metagenomes</taxon>
        <taxon>ecological metagenomes</taxon>
    </lineage>
</organism>
<keyword evidence="2" id="KW-0813">Transport</keyword>
<dbReference type="InterPro" id="IPR037066">
    <property type="entry name" value="Plug_dom_sf"/>
</dbReference>
<keyword evidence="5" id="KW-0798">TonB box</keyword>
<evidence type="ECO:0000259" key="9">
    <source>
        <dbReference type="Pfam" id="PF00593"/>
    </source>
</evidence>
<evidence type="ECO:0000256" key="3">
    <source>
        <dbReference type="ARBA" id="ARBA00022692"/>
    </source>
</evidence>
<dbReference type="AlphaFoldDB" id="A0A381TV33"/>
<dbReference type="Gene3D" id="2.170.130.10">
    <property type="entry name" value="TonB-dependent receptor, plug domain"/>
    <property type="match status" value="1"/>
</dbReference>
<dbReference type="EMBL" id="UINC01005188">
    <property type="protein sequence ID" value="SVA19684.1"/>
    <property type="molecule type" value="Genomic_DNA"/>
</dbReference>
<dbReference type="PANTHER" id="PTHR30069:SF29">
    <property type="entry name" value="HEMOGLOBIN AND HEMOGLOBIN-HAPTOGLOBIN-BINDING PROTEIN 1-RELATED"/>
    <property type="match status" value="1"/>
</dbReference>
<dbReference type="GO" id="GO:0015344">
    <property type="term" value="F:siderophore uptake transmembrane transporter activity"/>
    <property type="evidence" value="ECO:0007669"/>
    <property type="project" value="TreeGrafter"/>
</dbReference>
<evidence type="ECO:0000256" key="1">
    <source>
        <dbReference type="ARBA" id="ARBA00004571"/>
    </source>
</evidence>
<evidence type="ECO:0008006" key="12">
    <source>
        <dbReference type="Google" id="ProtNLM"/>
    </source>
</evidence>
<dbReference type="PROSITE" id="PS52016">
    <property type="entry name" value="TONB_DEPENDENT_REC_3"/>
    <property type="match status" value="1"/>
</dbReference>